<dbReference type="AlphaFoldDB" id="A0A2U8FR69"/>
<dbReference type="EMBL" id="CP029210">
    <property type="protein sequence ID" value="AWI52796.1"/>
    <property type="molecule type" value="Genomic_DNA"/>
</dbReference>
<dbReference type="NCBIfam" id="TIGR03363">
    <property type="entry name" value="VI_chp_8"/>
    <property type="match status" value="1"/>
</dbReference>
<dbReference type="OrthoDB" id="9771118at2"/>
<reference evidence="3 4" key="1">
    <citation type="submission" date="2018-05" db="EMBL/GenBank/DDBJ databases">
        <title>complete genome sequence of Aquabacterium olei NBRC 110486.</title>
        <authorList>
            <person name="Tang B."/>
            <person name="Chang J."/>
            <person name="Zhang L."/>
            <person name="Yang H."/>
        </authorList>
    </citation>
    <scope>NUCLEOTIDE SEQUENCE [LARGE SCALE GENOMIC DNA]</scope>
    <source>
        <strain evidence="3 4">NBRC 110486</strain>
    </source>
</reference>
<organism evidence="3 4">
    <name type="scientific">Aquabacterium olei</name>
    <dbReference type="NCBI Taxonomy" id="1296669"/>
    <lineage>
        <taxon>Bacteria</taxon>
        <taxon>Pseudomonadati</taxon>
        <taxon>Pseudomonadota</taxon>
        <taxon>Betaproteobacteria</taxon>
        <taxon>Burkholderiales</taxon>
        <taxon>Aquabacterium</taxon>
    </lineage>
</organism>
<dbReference type="RefSeq" id="WP_109035216.1">
    <property type="nucleotide sequence ID" value="NZ_CP029210.1"/>
</dbReference>
<dbReference type="InterPro" id="IPR017740">
    <property type="entry name" value="TssA-like"/>
</dbReference>
<keyword evidence="4" id="KW-1185">Reference proteome</keyword>
<evidence type="ECO:0000256" key="1">
    <source>
        <dbReference type="SAM" id="MobiDB-lite"/>
    </source>
</evidence>
<evidence type="ECO:0000313" key="3">
    <source>
        <dbReference type="EMBL" id="AWI52796.1"/>
    </source>
</evidence>
<gene>
    <name evidence="3" type="primary">tssA</name>
    <name evidence="3" type="ORF">DEH84_04710</name>
</gene>
<sequence>MHFDVLTAPLEGPSACGEDLSFSPEFDQIAEMRREDDPTLDQGEWVTSLKVADWPGVSRLCQALLAERSKDLRLVMWLTEAEAMLRGYAGLRDGLTLCAALCRDQWDALHPLPDQGDMEERIGNLGWLLQKVQSFADSRPVTRPRHGAPHSLRDLAAARQSNNAPSEPENAADRITVDGFMRALRDTPRDHLRAQVEALRDSQAALRVLQDVIDSQLGQDGPSFVTAREALSNALHDLERLAREVGALDGHAEADHLQDSPAGEPSTEAPASAVARGPVANRAQALQQLREVASFFRRTEPHSPVAYLADKAVKWAEMPLHEWLRHVVKDQGAMSHLEELLGLHPDPEHPQGH</sequence>
<feature type="region of interest" description="Disordered" evidence="1">
    <location>
        <begin position="255"/>
        <end position="276"/>
    </location>
</feature>
<feature type="domain" description="ImpA N-terminal" evidence="2">
    <location>
        <begin position="8"/>
        <end position="129"/>
    </location>
</feature>
<protein>
    <submittedName>
        <fullName evidence="3">Type VI secretion system protein TssA</fullName>
    </submittedName>
</protein>
<dbReference type="PANTHER" id="PTHR37951:SF1">
    <property type="entry name" value="TYPE VI SECRETION SYSTEM COMPONENT TSSA1"/>
    <property type="match status" value="1"/>
</dbReference>
<dbReference type="Proteomes" id="UP000244892">
    <property type="component" value="Chromosome"/>
</dbReference>
<name>A0A2U8FR69_9BURK</name>
<evidence type="ECO:0000313" key="4">
    <source>
        <dbReference type="Proteomes" id="UP000244892"/>
    </source>
</evidence>
<dbReference type="PANTHER" id="PTHR37951">
    <property type="entry name" value="CYTOPLASMIC PROTEIN-RELATED"/>
    <property type="match status" value="1"/>
</dbReference>
<dbReference type="Pfam" id="PF06812">
    <property type="entry name" value="ImpA_N"/>
    <property type="match status" value="1"/>
</dbReference>
<dbReference type="KEGG" id="aon:DEH84_04710"/>
<evidence type="ECO:0000259" key="2">
    <source>
        <dbReference type="Pfam" id="PF06812"/>
    </source>
</evidence>
<accession>A0A2U8FR69</accession>
<dbReference type="InterPro" id="IPR010657">
    <property type="entry name" value="ImpA_N"/>
</dbReference>
<proteinExistence type="predicted"/>